<dbReference type="InterPro" id="IPR008991">
    <property type="entry name" value="Translation_prot_SH3-like_sf"/>
</dbReference>
<dbReference type="GO" id="GO:0005840">
    <property type="term" value="C:ribosome"/>
    <property type="evidence" value="ECO:0007669"/>
    <property type="project" value="UniProtKB-KW"/>
</dbReference>
<protein>
    <submittedName>
        <fullName evidence="4">50S ribosomal protein L21e</fullName>
    </submittedName>
</protein>
<dbReference type="Gene3D" id="2.30.30.70">
    <property type="entry name" value="Ribosomal protein L21"/>
    <property type="match status" value="1"/>
</dbReference>
<evidence type="ECO:0000313" key="4">
    <source>
        <dbReference type="EMBL" id="AKQ03325.1"/>
    </source>
</evidence>
<keyword evidence="3" id="KW-0687">Ribonucleoprotein</keyword>
<dbReference type="GO" id="GO:1990904">
    <property type="term" value="C:ribonucleoprotein complex"/>
    <property type="evidence" value="ECO:0007669"/>
    <property type="project" value="UniProtKB-KW"/>
</dbReference>
<sequence>MVQRKKIRTRGKIQLSRYFQNLKEGDNVSVVRDVSIDSNFPERMQGRTGIVAEKRGRAYVVKIMDHDKEKKFIIEPVHLKKITR</sequence>
<keyword evidence="2 4" id="KW-0689">Ribosomal protein</keyword>
<reference evidence="4" key="1">
    <citation type="journal article" date="2015" name="ISME J.">
        <title>Aquifer environment selects for microbial species cohorts in sediment and groundwater.</title>
        <authorList>
            <person name="Hug L.A."/>
            <person name="Thomas B.C."/>
            <person name="Brown C.T."/>
            <person name="Frischkorn K.R."/>
            <person name="Williams K.H."/>
            <person name="Tringe S.G."/>
            <person name="Banfield J.F."/>
        </authorList>
    </citation>
    <scope>NUCLEOTIDE SEQUENCE</scope>
</reference>
<evidence type="ECO:0000256" key="1">
    <source>
        <dbReference type="ARBA" id="ARBA00008427"/>
    </source>
</evidence>
<evidence type="ECO:0000256" key="2">
    <source>
        <dbReference type="ARBA" id="ARBA00022980"/>
    </source>
</evidence>
<dbReference type="InterPro" id="IPR036948">
    <property type="entry name" value="Ribosomal_eL21_sf"/>
</dbReference>
<dbReference type="GO" id="GO:0003735">
    <property type="term" value="F:structural constituent of ribosome"/>
    <property type="evidence" value="ECO:0007669"/>
    <property type="project" value="InterPro"/>
</dbReference>
<comment type="similarity">
    <text evidence="1">Belongs to the eukaryotic ribosomal protein eL21 family.</text>
</comment>
<dbReference type="GO" id="GO:0006412">
    <property type="term" value="P:translation"/>
    <property type="evidence" value="ECO:0007669"/>
    <property type="project" value="InterPro"/>
</dbReference>
<dbReference type="Pfam" id="PF01157">
    <property type="entry name" value="Ribosomal_L21e"/>
    <property type="match status" value="1"/>
</dbReference>
<proteinExistence type="inferred from homology"/>
<evidence type="ECO:0000256" key="3">
    <source>
        <dbReference type="ARBA" id="ARBA00023274"/>
    </source>
</evidence>
<dbReference type="InterPro" id="IPR001147">
    <property type="entry name" value="Ribosomal_eL21"/>
</dbReference>
<accession>A0A0H4T952</accession>
<name>A0A0H4T952_9ARCH</name>
<organism evidence="4">
    <name type="scientific">uncultured archaeon Rifle_16ft_4_minimus_37913</name>
    <dbReference type="NCBI Taxonomy" id="1665152"/>
    <lineage>
        <taxon>Archaea</taxon>
        <taxon>environmental samples</taxon>
    </lineage>
</organism>
<dbReference type="AlphaFoldDB" id="A0A0H4T952"/>
<dbReference type="EMBL" id="KT007010">
    <property type="protein sequence ID" value="AKQ03325.1"/>
    <property type="molecule type" value="Genomic_DNA"/>
</dbReference>
<dbReference type="SUPFAM" id="SSF50104">
    <property type="entry name" value="Translation proteins SH3-like domain"/>
    <property type="match status" value="1"/>
</dbReference>